<comment type="caution">
    <text evidence="2">The sequence shown here is derived from an EMBL/GenBank/DDBJ whole genome shotgun (WGS) entry which is preliminary data.</text>
</comment>
<reference evidence="2" key="1">
    <citation type="submission" date="2021-06" db="EMBL/GenBank/DDBJ databases">
        <authorList>
            <person name="Hodson N. C."/>
            <person name="Mongue J. A."/>
            <person name="Jaron S. K."/>
        </authorList>
    </citation>
    <scope>NUCLEOTIDE SEQUENCE</scope>
</reference>
<feature type="non-terminal residue" evidence="2">
    <location>
        <position position="43"/>
    </location>
</feature>
<feature type="region of interest" description="Disordered" evidence="1">
    <location>
        <begin position="17"/>
        <end position="43"/>
    </location>
</feature>
<accession>A0A8J2PMC0</accession>
<feature type="compositionally biased region" description="Polar residues" evidence="1">
    <location>
        <begin position="17"/>
        <end position="35"/>
    </location>
</feature>
<evidence type="ECO:0000256" key="1">
    <source>
        <dbReference type="SAM" id="MobiDB-lite"/>
    </source>
</evidence>
<gene>
    <name evidence="2" type="ORF">AFUS01_LOCUS36403</name>
</gene>
<dbReference type="AlphaFoldDB" id="A0A8J2PMC0"/>
<evidence type="ECO:0000313" key="3">
    <source>
        <dbReference type="Proteomes" id="UP000708208"/>
    </source>
</evidence>
<name>A0A8J2PMC0_9HEXA</name>
<dbReference type="EMBL" id="CAJVCH010539479">
    <property type="protein sequence ID" value="CAG7826348.1"/>
    <property type="molecule type" value="Genomic_DNA"/>
</dbReference>
<protein>
    <submittedName>
        <fullName evidence="2">Uncharacterized protein</fullName>
    </submittedName>
</protein>
<evidence type="ECO:0000313" key="2">
    <source>
        <dbReference type="EMBL" id="CAG7826348.1"/>
    </source>
</evidence>
<dbReference type="Proteomes" id="UP000708208">
    <property type="component" value="Unassembled WGS sequence"/>
</dbReference>
<organism evidence="2 3">
    <name type="scientific">Allacma fusca</name>
    <dbReference type="NCBI Taxonomy" id="39272"/>
    <lineage>
        <taxon>Eukaryota</taxon>
        <taxon>Metazoa</taxon>
        <taxon>Ecdysozoa</taxon>
        <taxon>Arthropoda</taxon>
        <taxon>Hexapoda</taxon>
        <taxon>Collembola</taxon>
        <taxon>Symphypleona</taxon>
        <taxon>Sminthuridae</taxon>
        <taxon>Allacma</taxon>
    </lineage>
</organism>
<sequence>PILIPLLSVPNKVLTSLHSKQSQPSEIQTSEPQNQVKEKSVQV</sequence>
<proteinExistence type="predicted"/>
<keyword evidence="3" id="KW-1185">Reference proteome</keyword>